<dbReference type="NCBIfam" id="TIGR01298">
    <property type="entry name" value="RNaseT"/>
    <property type="match status" value="1"/>
</dbReference>
<keyword evidence="4 8" id="KW-0479">Metal-binding</keyword>
<evidence type="ECO:0000313" key="11">
    <source>
        <dbReference type="Proteomes" id="UP001069090"/>
    </source>
</evidence>
<feature type="site" description="Important for substrate binding and specificity" evidence="8">
    <location>
        <position position="28"/>
    </location>
</feature>
<organism evidence="10 11">
    <name type="scientific">Dasania phycosphaerae</name>
    <dbReference type="NCBI Taxonomy" id="2950436"/>
    <lineage>
        <taxon>Bacteria</taxon>
        <taxon>Pseudomonadati</taxon>
        <taxon>Pseudomonadota</taxon>
        <taxon>Gammaproteobacteria</taxon>
        <taxon>Cellvibrionales</taxon>
        <taxon>Spongiibacteraceae</taxon>
        <taxon>Dasania</taxon>
    </lineage>
</organism>
<dbReference type="SMART" id="SM00479">
    <property type="entry name" value="EXOIII"/>
    <property type="match status" value="1"/>
</dbReference>
<comment type="similarity">
    <text evidence="8">Belongs to the RNase T family.</text>
</comment>
<evidence type="ECO:0000256" key="2">
    <source>
        <dbReference type="ARBA" id="ARBA00022694"/>
    </source>
</evidence>
<comment type="subunit">
    <text evidence="1 8">Homodimer.</text>
</comment>
<keyword evidence="2 8" id="KW-0819">tRNA processing</keyword>
<evidence type="ECO:0000256" key="1">
    <source>
        <dbReference type="ARBA" id="ARBA00011738"/>
    </source>
</evidence>
<feature type="binding site" evidence="8">
    <location>
        <position position="24"/>
    </location>
    <ligand>
        <name>Mg(2+)</name>
        <dbReference type="ChEBI" id="CHEBI:18420"/>
        <label>2</label>
        <note>catalytic</note>
    </ligand>
</feature>
<keyword evidence="7 8" id="KW-0460">Magnesium</keyword>
<feature type="active site" description="Proton donor/acceptor" evidence="8">
    <location>
        <position position="180"/>
    </location>
</feature>
<dbReference type="InterPro" id="IPR012337">
    <property type="entry name" value="RNaseH-like_sf"/>
</dbReference>
<dbReference type="SUPFAM" id="SSF53098">
    <property type="entry name" value="Ribonuclease H-like"/>
    <property type="match status" value="1"/>
</dbReference>
<dbReference type="AlphaFoldDB" id="A0A9J6RI39"/>
<dbReference type="GO" id="GO:0008408">
    <property type="term" value="F:3'-5' exonuclease activity"/>
    <property type="evidence" value="ECO:0007669"/>
    <property type="project" value="TreeGrafter"/>
</dbReference>
<feature type="site" description="Important for substrate binding and specificity" evidence="8">
    <location>
        <position position="145"/>
    </location>
</feature>
<keyword evidence="3 8" id="KW-0540">Nuclease</keyword>
<dbReference type="InterPro" id="IPR036397">
    <property type="entry name" value="RNaseH_sf"/>
</dbReference>
<sequence>MEDNKKHPLAERFRGFLPVVIDVETGGFNCRTDALLEIAATTLTMNEAGELCIDETFDFNVDPFEGANLEQSALEFTGIDPHDPEREAEPEEMVFPDLLQLIRAKVKAHDCTRAVLVGHNAHFDHGFVMAAIERCGIKRNPFHPFSMFDTATLSGLAFGQTVLAKSCVAAGLEFCNTAAHSAAYDTEKTAELFCLIVNRWKDLGGWDLALTAQAGYTEETATADSEER</sequence>
<name>A0A9J6RI39_9GAMM</name>
<dbReference type="PANTHER" id="PTHR30231">
    <property type="entry name" value="DNA POLYMERASE III SUBUNIT EPSILON"/>
    <property type="match status" value="1"/>
</dbReference>
<reference evidence="10 11" key="1">
    <citation type="submission" date="2022-12" db="EMBL/GenBank/DDBJ databases">
        <title>Dasania phycosphaerae sp. nov., isolated from particulate material of the south coast of Korea.</title>
        <authorList>
            <person name="Jiang Y."/>
        </authorList>
    </citation>
    <scope>NUCLEOTIDE SEQUENCE [LARGE SCALE GENOMIC DNA]</scope>
    <source>
        <strain evidence="10 11">GY-19</strain>
    </source>
</reference>
<dbReference type="FunFam" id="3.30.420.10:FF:000009">
    <property type="entry name" value="Ribonuclease T"/>
    <property type="match status" value="1"/>
</dbReference>
<evidence type="ECO:0000256" key="3">
    <source>
        <dbReference type="ARBA" id="ARBA00022722"/>
    </source>
</evidence>
<dbReference type="GO" id="GO:0016896">
    <property type="term" value="F:RNA exonuclease activity, producing 5'-phosphomonoesters"/>
    <property type="evidence" value="ECO:0007669"/>
    <property type="project" value="UniProtKB-UniRule"/>
</dbReference>
<dbReference type="EC" id="3.1.13.-" evidence="8"/>
<keyword evidence="11" id="KW-1185">Reference proteome</keyword>
<dbReference type="Gene3D" id="3.30.420.10">
    <property type="entry name" value="Ribonuclease H-like superfamily/Ribonuclease H"/>
    <property type="match status" value="1"/>
</dbReference>
<comment type="caution">
    <text evidence="10">The sequence shown here is derived from an EMBL/GenBank/DDBJ whole genome shotgun (WGS) entry which is preliminary data.</text>
</comment>
<dbReference type="RefSeq" id="WP_258330178.1">
    <property type="nucleotide sequence ID" value="NZ_JAPTGG010000001.1"/>
</dbReference>
<dbReference type="CDD" id="cd06134">
    <property type="entry name" value="RNaseT"/>
    <property type="match status" value="1"/>
</dbReference>
<dbReference type="InterPro" id="IPR013520">
    <property type="entry name" value="Ribonucl_H"/>
</dbReference>
<feature type="site" description="Important for substrate binding and specificity" evidence="8">
    <location>
        <position position="76"/>
    </location>
</feature>
<keyword evidence="6 8" id="KW-0269">Exonuclease</keyword>
<dbReference type="HAMAP" id="MF_00157">
    <property type="entry name" value="RNase_T"/>
    <property type="match status" value="1"/>
</dbReference>
<protein>
    <recommendedName>
        <fullName evidence="8">Ribonuclease T</fullName>
        <ecNumber evidence="8">3.1.13.-</ecNumber>
    </recommendedName>
    <alternativeName>
        <fullName evidence="8">Exoribonuclease T</fullName>
        <shortName evidence="8">RNase T</shortName>
    </alternativeName>
</protein>
<evidence type="ECO:0000259" key="9">
    <source>
        <dbReference type="SMART" id="SM00479"/>
    </source>
</evidence>
<dbReference type="PANTHER" id="PTHR30231:SF2">
    <property type="entry name" value="RIBONUCLEASE T"/>
    <property type="match status" value="1"/>
</dbReference>
<comment type="function">
    <text evidence="8">Trims short 3' overhangs of a variety of RNA species, leaving a one or two nucleotide 3' overhang. Responsible for the end-turnover of tRNA: specifically removes the terminal AMP residue from uncharged tRNA (tRNA-C-C-A). Also appears to be involved in tRNA biosynthesis.</text>
</comment>
<evidence type="ECO:0000313" key="10">
    <source>
        <dbReference type="EMBL" id="MCZ0864034.1"/>
    </source>
</evidence>
<feature type="binding site" evidence="8">
    <location>
        <position position="185"/>
    </location>
    <ligand>
        <name>Mg(2+)</name>
        <dbReference type="ChEBI" id="CHEBI:18420"/>
        <label>2</label>
        <note>catalytic</note>
    </ligand>
</feature>
<dbReference type="GO" id="GO:0003676">
    <property type="term" value="F:nucleic acid binding"/>
    <property type="evidence" value="ECO:0007669"/>
    <property type="project" value="InterPro"/>
</dbReference>
<dbReference type="EMBL" id="JAPTGG010000001">
    <property type="protein sequence ID" value="MCZ0864034.1"/>
    <property type="molecule type" value="Genomic_DNA"/>
</dbReference>
<accession>A0A9J6RI39</accession>
<dbReference type="InterPro" id="IPR005987">
    <property type="entry name" value="RNase_T"/>
</dbReference>
<dbReference type="GO" id="GO:0008033">
    <property type="term" value="P:tRNA processing"/>
    <property type="evidence" value="ECO:0007669"/>
    <property type="project" value="UniProtKB-KW"/>
</dbReference>
<proteinExistence type="inferred from homology"/>
<evidence type="ECO:0000256" key="6">
    <source>
        <dbReference type="ARBA" id="ARBA00022839"/>
    </source>
</evidence>
<evidence type="ECO:0000256" key="7">
    <source>
        <dbReference type="ARBA" id="ARBA00022842"/>
    </source>
</evidence>
<feature type="binding site" evidence="8">
    <location>
        <position position="22"/>
    </location>
    <ligand>
        <name>Mg(2+)</name>
        <dbReference type="ChEBI" id="CHEBI:18420"/>
        <label>2</label>
        <note>catalytic</note>
    </ligand>
</feature>
<dbReference type="GO" id="GO:0005829">
    <property type="term" value="C:cytosol"/>
    <property type="evidence" value="ECO:0007669"/>
    <property type="project" value="TreeGrafter"/>
</dbReference>
<feature type="binding site" evidence="8">
    <location>
        <position position="180"/>
    </location>
    <ligand>
        <name>Mg(2+)</name>
        <dbReference type="ChEBI" id="CHEBI:18420"/>
        <label>2</label>
        <note>catalytic</note>
    </ligand>
</feature>
<evidence type="ECO:0000256" key="8">
    <source>
        <dbReference type="HAMAP-Rule" id="MF_00157"/>
    </source>
</evidence>
<evidence type="ECO:0000256" key="4">
    <source>
        <dbReference type="ARBA" id="ARBA00022723"/>
    </source>
</evidence>
<dbReference type="Proteomes" id="UP001069090">
    <property type="component" value="Unassembled WGS sequence"/>
</dbReference>
<dbReference type="Pfam" id="PF00929">
    <property type="entry name" value="RNase_T"/>
    <property type="match status" value="1"/>
</dbReference>
<keyword evidence="5 8" id="KW-0378">Hydrolase</keyword>
<feature type="domain" description="Exonuclease" evidence="9">
    <location>
        <begin position="17"/>
        <end position="202"/>
    </location>
</feature>
<evidence type="ECO:0000256" key="5">
    <source>
        <dbReference type="ARBA" id="ARBA00022801"/>
    </source>
</evidence>
<comment type="cofactor">
    <cofactor evidence="8">
        <name>Mg(2+)</name>
        <dbReference type="ChEBI" id="CHEBI:18420"/>
    </cofactor>
    <text evidence="8">Binds two Mg(2+) per subunit. The active form of the enzyme binds two Mg(2+) ions in its active site. The first Mg(2+) forms only one salt bridge with the protein.</text>
</comment>
<dbReference type="GO" id="GO:0045004">
    <property type="term" value="P:DNA replication proofreading"/>
    <property type="evidence" value="ECO:0007669"/>
    <property type="project" value="TreeGrafter"/>
</dbReference>
<dbReference type="GO" id="GO:0000287">
    <property type="term" value="F:magnesium ion binding"/>
    <property type="evidence" value="ECO:0007669"/>
    <property type="project" value="UniProtKB-UniRule"/>
</dbReference>
<feature type="binding site" evidence="8">
    <location>
        <position position="22"/>
    </location>
    <ligand>
        <name>Mg(2+)</name>
        <dbReference type="ChEBI" id="CHEBI:18420"/>
        <label>1</label>
        <note>catalytic</note>
    </ligand>
</feature>
<gene>
    <name evidence="8 10" type="primary">rnt</name>
    <name evidence="10" type="ORF">O0V09_02410</name>
</gene>
<feature type="site" description="Important for substrate binding and specificity" evidence="8">
    <location>
        <position position="123"/>
    </location>
</feature>